<keyword evidence="3" id="KW-1185">Reference proteome</keyword>
<feature type="transmembrane region" description="Helical" evidence="1">
    <location>
        <begin position="337"/>
        <end position="356"/>
    </location>
</feature>
<evidence type="ECO:0000256" key="1">
    <source>
        <dbReference type="SAM" id="Phobius"/>
    </source>
</evidence>
<evidence type="ECO:0000313" key="3">
    <source>
        <dbReference type="Proteomes" id="UP000250272"/>
    </source>
</evidence>
<keyword evidence="1" id="KW-0812">Transmembrane</keyword>
<dbReference type="Proteomes" id="UP000250272">
    <property type="component" value="Chromosome"/>
</dbReference>
<organism evidence="2 3">
    <name type="scientific">Thermococcus barossii</name>
    <dbReference type="NCBI Taxonomy" id="54077"/>
    <lineage>
        <taxon>Archaea</taxon>
        <taxon>Methanobacteriati</taxon>
        <taxon>Methanobacteriota</taxon>
        <taxon>Thermococci</taxon>
        <taxon>Thermococcales</taxon>
        <taxon>Thermococcaceae</taxon>
        <taxon>Thermococcus</taxon>
    </lineage>
</organism>
<keyword evidence="1" id="KW-0472">Membrane</keyword>
<dbReference type="AlphaFoldDB" id="A0A2Z2MFT3"/>
<name>A0A2Z2MFT3_9EURY</name>
<sequence>MKRLAVVLALLLLLAPLTSATPYWFKEGIYAKYVSRSLANRGSGANIGGGNVIQIPREQNGSISYYCPYVELTWRVLKVTGDKAQVGVLLQGINCTRKVVKVMDEETARELLRQYQEKYSFSGGECVRITSETGNVTVCGDSYTEQTEHYRAGLVVVEGRGNLFNDSYIPENFTRSGTFELDLKTGDIYVNGIYEGMNFFWTESPANVTGLEILPGLKVETVKMINSTAMTYYGDFNAPVYMAYTNMMNLNGTVGKDVILYDGSSGLAIAFFTPFSPVWKALGISNAVLQDTEFAREHEEDIKKGSKMPPFGLALAETNIDFTQPAELPEEGPSKTAIMAVAGIVVVLGVLVLWRWGR</sequence>
<gene>
    <name evidence="2" type="ORF">A3L01_05070</name>
</gene>
<protein>
    <submittedName>
        <fullName evidence="2">Uncharacterized protein</fullName>
    </submittedName>
</protein>
<keyword evidence="1" id="KW-1133">Transmembrane helix</keyword>
<dbReference type="GeneID" id="33326119"/>
<reference evidence="2 3" key="1">
    <citation type="submission" date="2016-04" db="EMBL/GenBank/DDBJ databases">
        <title>Complete genome sequence of Thermococcus barossii type strain SHCK-94.</title>
        <authorList>
            <person name="Oger P.M."/>
        </authorList>
    </citation>
    <scope>NUCLEOTIDE SEQUENCE [LARGE SCALE GENOMIC DNA]</scope>
    <source>
        <strain evidence="2 3">SHCK-94</strain>
    </source>
</reference>
<dbReference type="EMBL" id="CP015101">
    <property type="protein sequence ID" value="ASJ04766.1"/>
    <property type="molecule type" value="Genomic_DNA"/>
</dbReference>
<proteinExistence type="predicted"/>
<evidence type="ECO:0000313" key="2">
    <source>
        <dbReference type="EMBL" id="ASJ04766.1"/>
    </source>
</evidence>
<dbReference type="KEGG" id="tbs:A3L01_05070"/>
<dbReference type="OrthoDB" id="97597at2157"/>
<dbReference type="RefSeq" id="WP_088864782.1">
    <property type="nucleotide sequence ID" value="NZ_CP015101.1"/>
</dbReference>
<accession>A0A2Z2MFT3</accession>